<comment type="subunit">
    <text evidence="6">Part of the ribosomal stalk of the 50S ribosomal subunit. The N-terminus interacts with L11 and the large rRNA to form the base of the stalk. The C-terminus forms an elongated spine to which L12 dimers bind in a sequential fashion forming a multimeric L10(L12)X complex.</text>
</comment>
<gene>
    <name evidence="6" type="primary">rplJ</name>
    <name evidence="7" type="ORF">C8D98_0719</name>
</gene>
<evidence type="ECO:0000256" key="6">
    <source>
        <dbReference type="HAMAP-Rule" id="MF_00362"/>
    </source>
</evidence>
<dbReference type="EMBL" id="SMGG01000003">
    <property type="protein sequence ID" value="TCK62200.1"/>
    <property type="molecule type" value="Genomic_DNA"/>
</dbReference>
<dbReference type="GO" id="GO:0005840">
    <property type="term" value="C:ribosome"/>
    <property type="evidence" value="ECO:0007669"/>
    <property type="project" value="UniProtKB-KW"/>
</dbReference>
<reference evidence="7 8" key="1">
    <citation type="submission" date="2019-03" db="EMBL/GenBank/DDBJ databases">
        <title>Genomic Encyclopedia of Type Strains, Phase IV (KMG-IV): sequencing the most valuable type-strain genomes for metagenomic binning, comparative biology and taxonomic classification.</title>
        <authorList>
            <person name="Goeker M."/>
        </authorList>
    </citation>
    <scope>NUCLEOTIDE SEQUENCE [LARGE SCALE GENOMIC DNA]</scope>
    <source>
        <strain evidence="7 8">DSM 24984</strain>
    </source>
</reference>
<comment type="similarity">
    <text evidence="2 6">Belongs to the universal ribosomal protein uL10 family.</text>
</comment>
<dbReference type="InterPro" id="IPR001790">
    <property type="entry name" value="Ribosomal_uL10"/>
</dbReference>
<dbReference type="InterPro" id="IPR022973">
    <property type="entry name" value="Ribosomal_uL10_bac"/>
</dbReference>
<dbReference type="SUPFAM" id="SSF160369">
    <property type="entry name" value="Ribosomal protein L10-like"/>
    <property type="match status" value="1"/>
</dbReference>
<evidence type="ECO:0000313" key="8">
    <source>
        <dbReference type="Proteomes" id="UP000294614"/>
    </source>
</evidence>
<dbReference type="GO" id="GO:0070180">
    <property type="term" value="F:large ribosomal subunit rRNA binding"/>
    <property type="evidence" value="ECO:0007669"/>
    <property type="project" value="UniProtKB-UniRule"/>
</dbReference>
<dbReference type="NCBIfam" id="NF000955">
    <property type="entry name" value="PRK00099.1-1"/>
    <property type="match status" value="1"/>
</dbReference>
<dbReference type="GO" id="GO:0006412">
    <property type="term" value="P:translation"/>
    <property type="evidence" value="ECO:0007669"/>
    <property type="project" value="UniProtKB-UniRule"/>
</dbReference>
<evidence type="ECO:0000256" key="5">
    <source>
        <dbReference type="ARBA" id="ARBA00035202"/>
    </source>
</evidence>
<dbReference type="GO" id="GO:1990904">
    <property type="term" value="C:ribonucleoprotein complex"/>
    <property type="evidence" value="ECO:0007669"/>
    <property type="project" value="UniProtKB-KW"/>
</dbReference>
<dbReference type="Pfam" id="PF00466">
    <property type="entry name" value="Ribosomal_L10"/>
    <property type="match status" value="1"/>
</dbReference>
<dbReference type="CDD" id="cd05797">
    <property type="entry name" value="Ribosomal_L10"/>
    <property type="match status" value="1"/>
</dbReference>
<dbReference type="PANTHER" id="PTHR11560">
    <property type="entry name" value="39S RIBOSOMAL PROTEIN L10, MITOCHONDRIAL"/>
    <property type="match status" value="1"/>
</dbReference>
<dbReference type="Gene3D" id="3.30.70.1730">
    <property type="match status" value="1"/>
</dbReference>
<keyword evidence="6" id="KW-0699">rRNA-binding</keyword>
<evidence type="ECO:0000256" key="3">
    <source>
        <dbReference type="ARBA" id="ARBA00022980"/>
    </source>
</evidence>
<organism evidence="7 8">
    <name type="scientific">Seleniivibrio woodruffii</name>
    <dbReference type="NCBI Taxonomy" id="1078050"/>
    <lineage>
        <taxon>Bacteria</taxon>
        <taxon>Pseudomonadati</taxon>
        <taxon>Deferribacterota</taxon>
        <taxon>Deferribacteres</taxon>
        <taxon>Deferribacterales</taxon>
        <taxon>Geovibrionaceae</taxon>
        <taxon>Seleniivibrio</taxon>
    </lineage>
</organism>
<dbReference type="OrthoDB" id="9808307at2"/>
<evidence type="ECO:0000256" key="4">
    <source>
        <dbReference type="ARBA" id="ARBA00023274"/>
    </source>
</evidence>
<keyword evidence="3 6" id="KW-0689">Ribosomal protein</keyword>
<name>A0A4R1KDQ8_9BACT</name>
<sequence length="172" mass="18765">MKRADKEELVSALTEQVKSADALFLANYKGLTFPQITAIRAAIKAQGSDFKVVKNTLLKIALHNNNITALDENLKEPTTCAIVTGDVAAIAKEFKKFAKSYDKFKIKGGYLDGNKLTAEDVNTLADLPSREELLAKMLGSMNAPVVNFVSLLANIPRSLLNVLNAVKDKKQN</sequence>
<evidence type="ECO:0000313" key="7">
    <source>
        <dbReference type="EMBL" id="TCK62200.1"/>
    </source>
</evidence>
<dbReference type="InterPro" id="IPR047865">
    <property type="entry name" value="Ribosomal_uL10_bac_type"/>
</dbReference>
<dbReference type="Gene3D" id="6.10.250.290">
    <property type="match status" value="1"/>
</dbReference>
<dbReference type="RefSeq" id="WP_132872074.1">
    <property type="nucleotide sequence ID" value="NZ_SMGG01000003.1"/>
</dbReference>
<evidence type="ECO:0000256" key="2">
    <source>
        <dbReference type="ARBA" id="ARBA00008889"/>
    </source>
</evidence>
<keyword evidence="8" id="KW-1185">Reference proteome</keyword>
<dbReference type="InterPro" id="IPR043141">
    <property type="entry name" value="Ribosomal_uL10-like_sf"/>
</dbReference>
<keyword evidence="6" id="KW-0694">RNA-binding</keyword>
<evidence type="ECO:0000256" key="1">
    <source>
        <dbReference type="ARBA" id="ARBA00002633"/>
    </source>
</evidence>
<accession>A0A4R1KDQ8</accession>
<dbReference type="Proteomes" id="UP000294614">
    <property type="component" value="Unassembled WGS sequence"/>
</dbReference>
<comment type="function">
    <text evidence="1 6">Forms part of the ribosomal stalk, playing a central role in the interaction of the ribosome with GTP-bound translation factors.</text>
</comment>
<comment type="caution">
    <text evidence="7">The sequence shown here is derived from an EMBL/GenBank/DDBJ whole genome shotgun (WGS) entry which is preliminary data.</text>
</comment>
<keyword evidence="4 6" id="KW-0687">Ribonucleoprotein</keyword>
<proteinExistence type="inferred from homology"/>
<dbReference type="AlphaFoldDB" id="A0A4R1KDQ8"/>
<dbReference type="HAMAP" id="MF_00362">
    <property type="entry name" value="Ribosomal_uL10"/>
    <property type="match status" value="1"/>
</dbReference>
<protein>
    <recommendedName>
        <fullName evidence="5 6">Large ribosomal subunit protein uL10</fullName>
    </recommendedName>
</protein>